<name>A0A9P5N9J0_GYMJU</name>
<feature type="transmembrane region" description="Helical" evidence="6">
    <location>
        <begin position="198"/>
        <end position="218"/>
    </location>
</feature>
<proteinExistence type="predicted"/>
<feature type="transmembrane region" description="Helical" evidence="6">
    <location>
        <begin position="171"/>
        <end position="189"/>
    </location>
</feature>
<feature type="transmembrane region" description="Helical" evidence="6">
    <location>
        <begin position="139"/>
        <end position="159"/>
    </location>
</feature>
<dbReference type="SUPFAM" id="SSF103481">
    <property type="entry name" value="Multidrug resistance efflux transporter EmrE"/>
    <property type="match status" value="2"/>
</dbReference>
<comment type="subcellular location">
    <subcellularLocation>
        <location evidence="1">Membrane</location>
        <topology evidence="1">Multi-pass membrane protein</topology>
    </subcellularLocation>
</comment>
<feature type="transmembrane region" description="Helical" evidence="6">
    <location>
        <begin position="344"/>
        <end position="361"/>
    </location>
</feature>
<sequence length="433" mass="47475">MASRDAYRALTPEYAEFSIPPAPSAAIMRQSSLSYEHDKVAEEAAGSDSEESVASKPSRVQYGWTVVLDIMKKNTGLLLITASQAFGAITNISVKMLNTIEPPISTLQLVAIRMFMTYLFCLGYMLYMGIPDPLLGPKGVRSLLVVRGVVGFLAMYGLYYPLQYLSLSDVTVLMFLTPLCTALAGVVLLGENFRRREAFVGIVSLFGVVLIARPTALFGPESHAMMMSDNRMMADGMMMAEKGSSRDRLIAVGMTLVGVMGFAGGYISIRAIGKKAHYMHNLAFFFIFPVIISTILMAATRTPWIVVPRWDWFALFASIIFFGFCTQSLLVLGLQRETAGRGSMAIYTQIVFAAILERIIFHVNPTFLSVLGSVLILSSAVYLSVMDFKENDIVKGSPSMNMSQVETSRELEEGLLQTPPESESEASTPPSRA</sequence>
<evidence type="ECO:0000256" key="6">
    <source>
        <dbReference type="SAM" id="Phobius"/>
    </source>
</evidence>
<evidence type="ECO:0000313" key="9">
    <source>
        <dbReference type="Proteomes" id="UP000724874"/>
    </source>
</evidence>
<dbReference type="PANTHER" id="PTHR22911">
    <property type="entry name" value="ACYL-MALONYL CONDENSING ENZYME-RELATED"/>
    <property type="match status" value="1"/>
</dbReference>
<dbReference type="Pfam" id="PF00892">
    <property type="entry name" value="EamA"/>
    <property type="match status" value="2"/>
</dbReference>
<keyword evidence="4 6" id="KW-0472">Membrane</keyword>
<reference evidence="8" key="1">
    <citation type="submission" date="2020-11" db="EMBL/GenBank/DDBJ databases">
        <authorList>
            <consortium name="DOE Joint Genome Institute"/>
            <person name="Ahrendt S."/>
            <person name="Riley R."/>
            <person name="Andreopoulos W."/>
            <person name="LaButti K."/>
            <person name="Pangilinan J."/>
            <person name="Ruiz-duenas F.J."/>
            <person name="Barrasa J.M."/>
            <person name="Sanchez-Garcia M."/>
            <person name="Camarero S."/>
            <person name="Miyauchi S."/>
            <person name="Serrano A."/>
            <person name="Linde D."/>
            <person name="Babiker R."/>
            <person name="Drula E."/>
            <person name="Ayuso-Fernandez I."/>
            <person name="Pacheco R."/>
            <person name="Padilla G."/>
            <person name="Ferreira P."/>
            <person name="Barriuso J."/>
            <person name="Kellner H."/>
            <person name="Castanera R."/>
            <person name="Alfaro M."/>
            <person name="Ramirez L."/>
            <person name="Pisabarro A.G."/>
            <person name="Kuo A."/>
            <person name="Tritt A."/>
            <person name="Lipzen A."/>
            <person name="He G."/>
            <person name="Yan M."/>
            <person name="Ng V."/>
            <person name="Cullen D."/>
            <person name="Martin F."/>
            <person name="Rosso M.-N."/>
            <person name="Henrissat B."/>
            <person name="Hibbett D."/>
            <person name="Martinez A.T."/>
            <person name="Grigoriev I.V."/>
        </authorList>
    </citation>
    <scope>NUCLEOTIDE SEQUENCE</scope>
    <source>
        <strain evidence="8">AH 44721</strain>
    </source>
</reference>
<feature type="transmembrane region" description="Helical" evidence="6">
    <location>
        <begin position="76"/>
        <end position="94"/>
    </location>
</feature>
<protein>
    <recommendedName>
        <fullName evidence="7">EamA domain-containing protein</fullName>
    </recommendedName>
</protein>
<evidence type="ECO:0000256" key="3">
    <source>
        <dbReference type="ARBA" id="ARBA00022989"/>
    </source>
</evidence>
<dbReference type="AlphaFoldDB" id="A0A9P5N9J0"/>
<feature type="region of interest" description="Disordered" evidence="5">
    <location>
        <begin position="399"/>
        <end position="433"/>
    </location>
</feature>
<comment type="caution">
    <text evidence="8">The sequence shown here is derived from an EMBL/GenBank/DDBJ whole genome shotgun (WGS) entry which is preliminary data.</text>
</comment>
<evidence type="ECO:0000256" key="4">
    <source>
        <dbReference type="ARBA" id="ARBA00023136"/>
    </source>
</evidence>
<evidence type="ECO:0000259" key="7">
    <source>
        <dbReference type="Pfam" id="PF00892"/>
    </source>
</evidence>
<evidence type="ECO:0000256" key="5">
    <source>
        <dbReference type="SAM" id="MobiDB-lite"/>
    </source>
</evidence>
<feature type="transmembrane region" description="Helical" evidence="6">
    <location>
        <begin position="106"/>
        <end position="127"/>
    </location>
</feature>
<dbReference type="OrthoDB" id="306876at2759"/>
<dbReference type="InterPro" id="IPR037185">
    <property type="entry name" value="EmrE-like"/>
</dbReference>
<keyword evidence="3 6" id="KW-1133">Transmembrane helix</keyword>
<feature type="transmembrane region" description="Helical" evidence="6">
    <location>
        <begin position="367"/>
        <end position="385"/>
    </location>
</feature>
<organism evidence="8 9">
    <name type="scientific">Gymnopilus junonius</name>
    <name type="common">Spectacular rustgill mushroom</name>
    <name type="synonym">Gymnopilus spectabilis subsp. junonius</name>
    <dbReference type="NCBI Taxonomy" id="109634"/>
    <lineage>
        <taxon>Eukaryota</taxon>
        <taxon>Fungi</taxon>
        <taxon>Dikarya</taxon>
        <taxon>Basidiomycota</taxon>
        <taxon>Agaricomycotina</taxon>
        <taxon>Agaricomycetes</taxon>
        <taxon>Agaricomycetidae</taxon>
        <taxon>Agaricales</taxon>
        <taxon>Agaricineae</taxon>
        <taxon>Hymenogastraceae</taxon>
        <taxon>Gymnopilus</taxon>
    </lineage>
</organism>
<feature type="transmembrane region" description="Helical" evidence="6">
    <location>
        <begin position="312"/>
        <end position="332"/>
    </location>
</feature>
<feature type="domain" description="EamA" evidence="7">
    <location>
        <begin position="77"/>
        <end position="212"/>
    </location>
</feature>
<dbReference type="EMBL" id="JADNYJ010000180">
    <property type="protein sequence ID" value="KAF8876603.1"/>
    <property type="molecule type" value="Genomic_DNA"/>
</dbReference>
<keyword evidence="2 6" id="KW-0812">Transmembrane</keyword>
<dbReference type="PANTHER" id="PTHR22911:SF6">
    <property type="entry name" value="SOLUTE CARRIER FAMILY 35 MEMBER G1"/>
    <property type="match status" value="1"/>
</dbReference>
<feature type="domain" description="EamA" evidence="7">
    <location>
        <begin position="251"/>
        <end position="384"/>
    </location>
</feature>
<dbReference type="Proteomes" id="UP000724874">
    <property type="component" value="Unassembled WGS sequence"/>
</dbReference>
<evidence type="ECO:0000256" key="1">
    <source>
        <dbReference type="ARBA" id="ARBA00004141"/>
    </source>
</evidence>
<feature type="transmembrane region" description="Helical" evidence="6">
    <location>
        <begin position="281"/>
        <end position="300"/>
    </location>
</feature>
<evidence type="ECO:0000313" key="8">
    <source>
        <dbReference type="EMBL" id="KAF8876603.1"/>
    </source>
</evidence>
<evidence type="ECO:0000256" key="2">
    <source>
        <dbReference type="ARBA" id="ARBA00022692"/>
    </source>
</evidence>
<dbReference type="InterPro" id="IPR000620">
    <property type="entry name" value="EamA_dom"/>
</dbReference>
<accession>A0A9P5N9J0</accession>
<gene>
    <name evidence="8" type="ORF">CPB84DRAFT_1795735</name>
</gene>
<dbReference type="GO" id="GO:0016020">
    <property type="term" value="C:membrane"/>
    <property type="evidence" value="ECO:0007669"/>
    <property type="project" value="UniProtKB-SubCell"/>
</dbReference>
<feature type="compositionally biased region" description="Low complexity" evidence="5">
    <location>
        <begin position="418"/>
        <end position="433"/>
    </location>
</feature>
<keyword evidence="9" id="KW-1185">Reference proteome</keyword>
<feature type="transmembrane region" description="Helical" evidence="6">
    <location>
        <begin position="249"/>
        <end position="269"/>
    </location>
</feature>